<protein>
    <submittedName>
        <fullName evidence="2">Uncharacterized protein</fullName>
    </submittedName>
</protein>
<dbReference type="EMBL" id="FNBD01000003">
    <property type="protein sequence ID" value="SDE75940.1"/>
    <property type="molecule type" value="Genomic_DNA"/>
</dbReference>
<proteinExistence type="predicted"/>
<name>A0A1G7FJ87_9FLAO</name>
<evidence type="ECO:0000313" key="2">
    <source>
        <dbReference type="EMBL" id="SDE75940.1"/>
    </source>
</evidence>
<gene>
    <name evidence="2" type="ORF">SAMN04487992_103300</name>
</gene>
<keyword evidence="3" id="KW-1185">Reference proteome</keyword>
<evidence type="ECO:0000256" key="1">
    <source>
        <dbReference type="SAM" id="SignalP"/>
    </source>
</evidence>
<feature type="signal peptide" evidence="1">
    <location>
        <begin position="1"/>
        <end position="19"/>
    </location>
</feature>
<keyword evidence="1" id="KW-0732">Signal</keyword>
<dbReference type="RefSeq" id="WP_025616303.1">
    <property type="nucleotide sequence ID" value="NZ_FNBD01000003.1"/>
</dbReference>
<reference evidence="3" key="1">
    <citation type="submission" date="2016-10" db="EMBL/GenBank/DDBJ databases">
        <authorList>
            <person name="Varghese N."/>
            <person name="Submissions S."/>
        </authorList>
    </citation>
    <scope>NUCLEOTIDE SEQUENCE [LARGE SCALE GENOMIC DNA]</scope>
    <source>
        <strain evidence="3">DSM 24729</strain>
    </source>
</reference>
<dbReference type="AlphaFoldDB" id="A0A1G7FJ87"/>
<accession>A0A1G7FJ87</accession>
<dbReference type="eggNOG" id="ENOG50335MR">
    <property type="taxonomic scope" value="Bacteria"/>
</dbReference>
<sequence length="72" mass="8103">MKTLLITLFLIFTGITAQAQETPKEVKVATTPKTIVTKTSYETSTARLYMYKNSRVKKELAFTTKANKTKLA</sequence>
<evidence type="ECO:0000313" key="3">
    <source>
        <dbReference type="Proteomes" id="UP000182114"/>
    </source>
</evidence>
<dbReference type="Proteomes" id="UP000182114">
    <property type="component" value="Unassembled WGS sequence"/>
</dbReference>
<organism evidence="2 3">
    <name type="scientific">Cellulophaga baltica</name>
    <dbReference type="NCBI Taxonomy" id="76594"/>
    <lineage>
        <taxon>Bacteria</taxon>
        <taxon>Pseudomonadati</taxon>
        <taxon>Bacteroidota</taxon>
        <taxon>Flavobacteriia</taxon>
        <taxon>Flavobacteriales</taxon>
        <taxon>Flavobacteriaceae</taxon>
        <taxon>Cellulophaga</taxon>
    </lineage>
</organism>
<feature type="chain" id="PRO_5010314365" evidence="1">
    <location>
        <begin position="20"/>
        <end position="72"/>
    </location>
</feature>